<keyword evidence="11" id="KW-0408">Iron</keyword>
<dbReference type="Proteomes" id="UP000295674">
    <property type="component" value="Unassembled WGS sequence"/>
</dbReference>
<dbReference type="GO" id="GO:0046872">
    <property type="term" value="F:metal ion binding"/>
    <property type="evidence" value="ECO:0007669"/>
    <property type="project" value="UniProtKB-KW"/>
</dbReference>
<accession>A0A4R4VLQ2</accession>
<evidence type="ECO:0000256" key="11">
    <source>
        <dbReference type="ARBA" id="ARBA00023004"/>
    </source>
</evidence>
<dbReference type="Gene3D" id="3.50.50.60">
    <property type="entry name" value="FAD/NAD(P)-binding domain"/>
    <property type="match status" value="2"/>
</dbReference>
<evidence type="ECO:0000256" key="9">
    <source>
        <dbReference type="ARBA" id="ARBA00022827"/>
    </source>
</evidence>
<dbReference type="SUPFAM" id="SSF51905">
    <property type="entry name" value="FAD/NAD(P)-binding domain"/>
    <property type="match status" value="1"/>
</dbReference>
<dbReference type="PANTHER" id="PTHR43809">
    <property type="entry name" value="NITRITE REDUCTASE (NADH) LARGE SUBUNIT"/>
    <property type="match status" value="1"/>
</dbReference>
<evidence type="ECO:0000313" key="16">
    <source>
        <dbReference type="EMBL" id="TDD06552.1"/>
    </source>
</evidence>
<evidence type="ECO:0000256" key="1">
    <source>
        <dbReference type="ARBA" id="ARBA00001929"/>
    </source>
</evidence>
<dbReference type="GO" id="GO:0051536">
    <property type="term" value="F:iron-sulfur cluster binding"/>
    <property type="evidence" value="ECO:0007669"/>
    <property type="project" value="UniProtKB-KW"/>
</dbReference>
<keyword evidence="6" id="KW-0349">Heme</keyword>
<evidence type="ECO:0000259" key="13">
    <source>
        <dbReference type="Pfam" id="PF04324"/>
    </source>
</evidence>
<dbReference type="PANTHER" id="PTHR43809:SF1">
    <property type="entry name" value="NITRITE REDUCTASE (NADH) LARGE SUBUNIT"/>
    <property type="match status" value="1"/>
</dbReference>
<dbReference type="Pfam" id="PF07992">
    <property type="entry name" value="Pyr_redox_2"/>
    <property type="match status" value="1"/>
</dbReference>
<dbReference type="InterPro" id="IPR016156">
    <property type="entry name" value="FAD/NAD-linked_Rdtase_dimer_sf"/>
</dbReference>
<keyword evidence="12" id="KW-0411">Iron-sulfur</keyword>
<keyword evidence="17" id="KW-1185">Reference proteome</keyword>
<evidence type="ECO:0000256" key="6">
    <source>
        <dbReference type="ARBA" id="ARBA00022617"/>
    </source>
</evidence>
<evidence type="ECO:0000256" key="2">
    <source>
        <dbReference type="ARBA" id="ARBA00001966"/>
    </source>
</evidence>
<comment type="cofactor">
    <cofactor evidence="2">
        <name>[4Fe-4S] cluster</name>
        <dbReference type="ChEBI" id="CHEBI:49883"/>
    </cofactor>
</comment>
<dbReference type="Gene3D" id="1.10.10.1100">
    <property type="entry name" value="BFD-like [2Fe-2S]-binding domain"/>
    <property type="match status" value="1"/>
</dbReference>
<reference evidence="16 17" key="1">
    <citation type="submission" date="2019-03" db="EMBL/GenBank/DDBJ databases">
        <title>Draft genome sequences of novel Actinobacteria.</title>
        <authorList>
            <person name="Sahin N."/>
            <person name="Ay H."/>
            <person name="Saygin H."/>
        </authorList>
    </citation>
    <scope>NUCLEOTIDE SEQUENCE [LARGE SCALE GENOMIC DNA]</scope>
    <source>
        <strain evidence="16 17">16K309</strain>
    </source>
</reference>
<keyword evidence="9" id="KW-0274">FAD</keyword>
<dbReference type="InterPro" id="IPR041575">
    <property type="entry name" value="Rubredoxin_C"/>
</dbReference>
<organism evidence="16 17">
    <name type="scientific">Saccharopolyspora terrae</name>
    <dbReference type="NCBI Taxonomy" id="2530384"/>
    <lineage>
        <taxon>Bacteria</taxon>
        <taxon>Bacillati</taxon>
        <taxon>Actinomycetota</taxon>
        <taxon>Actinomycetes</taxon>
        <taxon>Pseudonocardiales</taxon>
        <taxon>Pseudonocardiaceae</taxon>
        <taxon>Saccharopolyspora</taxon>
    </lineage>
</organism>
<dbReference type="PRINTS" id="PR00469">
    <property type="entry name" value="PNDRDTASEII"/>
</dbReference>
<evidence type="ECO:0000256" key="8">
    <source>
        <dbReference type="ARBA" id="ARBA00022723"/>
    </source>
</evidence>
<feature type="domain" description="NADH-rubredoxin oxidoreductase C-terminal" evidence="15">
    <location>
        <begin position="311"/>
        <end position="364"/>
    </location>
</feature>
<evidence type="ECO:0000256" key="12">
    <source>
        <dbReference type="ARBA" id="ARBA00023014"/>
    </source>
</evidence>
<dbReference type="InterPro" id="IPR007419">
    <property type="entry name" value="BFD-like_2Fe2S-bd_dom"/>
</dbReference>
<keyword evidence="10" id="KW-0560">Oxidoreductase</keyword>
<sequence length="471" mass="48692">MSTALTLNRVAGRVVVVGNGPASHRLVERLRALGHDGPITVLGAEERSAYNRVLLGSVLDGSLPAAAVTLPDLDAEVHQGAAVTDVDRAQRSVRTADGREFGYDALVLATGSRPLVPEILGLGADRLTALRTLADCARLDASAGPVAVLGGGVLGVETARALLARGRQVTLVHREPHLMDRQLDEAGGRMLAERLRALGVDVRTGVKAASYRSGTLLLGDGSEAPAELVVACTGVWPEVALAQRAGVSVNRGVVVDDRLRTSDPHVHAIGDCAEHRGTTPGLVASAWEQAEVLAAHLTGREATYGGTPVVSRLKARGIDLASVGSVRALSSGDAEIVTLSDPARGRYAKLALHSGRISGAVLLGFPAAIAAIGQLHDRALPMPADRLSLLLGTPPAVPGAPVELPEDAVLCRCNNVTKKSLISAWHAGARTVAELARATRATTGCGGCVDDVGRLCSSLADRIETEREGAA</sequence>
<dbReference type="InterPro" id="IPR036188">
    <property type="entry name" value="FAD/NAD-bd_sf"/>
</dbReference>
<dbReference type="Pfam" id="PF18267">
    <property type="entry name" value="Rubredoxin_C"/>
    <property type="match status" value="1"/>
</dbReference>
<gene>
    <name evidence="16" type="ORF">E1181_12490</name>
</gene>
<evidence type="ECO:0000256" key="10">
    <source>
        <dbReference type="ARBA" id="ARBA00023002"/>
    </source>
</evidence>
<comment type="caution">
    <text evidence="16">The sequence shown here is derived from an EMBL/GenBank/DDBJ whole genome shotgun (WGS) entry which is preliminary data.</text>
</comment>
<keyword evidence="8" id="KW-0479">Metal-binding</keyword>
<dbReference type="EMBL" id="SMKS01000016">
    <property type="protein sequence ID" value="TDD06552.1"/>
    <property type="molecule type" value="Genomic_DNA"/>
</dbReference>
<name>A0A4R4VLQ2_9PSEU</name>
<feature type="domain" description="BFD-like [2Fe-2S]-binding" evidence="13">
    <location>
        <begin position="410"/>
        <end position="453"/>
    </location>
</feature>
<dbReference type="AlphaFoldDB" id="A0A4R4VLQ2"/>
<evidence type="ECO:0000256" key="7">
    <source>
        <dbReference type="ARBA" id="ARBA00022630"/>
    </source>
</evidence>
<dbReference type="Pfam" id="PF04324">
    <property type="entry name" value="Fer2_BFD"/>
    <property type="match status" value="1"/>
</dbReference>
<comment type="cofactor">
    <cofactor evidence="3">
        <name>FAD</name>
        <dbReference type="ChEBI" id="CHEBI:57692"/>
    </cofactor>
</comment>
<dbReference type="PRINTS" id="PR00368">
    <property type="entry name" value="FADPNR"/>
</dbReference>
<dbReference type="RefSeq" id="WP_132674246.1">
    <property type="nucleotide sequence ID" value="NZ_SMKS01000016.1"/>
</dbReference>
<dbReference type="InterPro" id="IPR052034">
    <property type="entry name" value="NasD-like"/>
</dbReference>
<evidence type="ECO:0000256" key="4">
    <source>
        <dbReference type="ARBA" id="ARBA00005096"/>
    </source>
</evidence>
<dbReference type="Gene3D" id="3.30.390.30">
    <property type="match status" value="1"/>
</dbReference>
<evidence type="ECO:0000313" key="17">
    <source>
        <dbReference type="Proteomes" id="UP000295674"/>
    </source>
</evidence>
<comment type="cofactor">
    <cofactor evidence="1">
        <name>siroheme</name>
        <dbReference type="ChEBI" id="CHEBI:60052"/>
    </cofactor>
</comment>
<evidence type="ECO:0000256" key="3">
    <source>
        <dbReference type="ARBA" id="ARBA00001974"/>
    </source>
</evidence>
<dbReference type="InterPro" id="IPR023753">
    <property type="entry name" value="FAD/NAD-binding_dom"/>
</dbReference>
<dbReference type="InterPro" id="IPR041854">
    <property type="entry name" value="BFD-like_2Fe2S-bd_dom_sf"/>
</dbReference>
<dbReference type="OrthoDB" id="9768666at2"/>
<comment type="pathway">
    <text evidence="4">Nitrogen metabolism; nitrate reduction (assimilation).</text>
</comment>
<feature type="domain" description="FAD/NAD(P)-binding" evidence="14">
    <location>
        <begin position="13"/>
        <end position="290"/>
    </location>
</feature>
<dbReference type="GO" id="GO:0016491">
    <property type="term" value="F:oxidoreductase activity"/>
    <property type="evidence" value="ECO:0007669"/>
    <property type="project" value="UniProtKB-KW"/>
</dbReference>
<keyword evidence="7" id="KW-0285">Flavoprotein</keyword>
<proteinExistence type="inferred from homology"/>
<protein>
    <submittedName>
        <fullName evidence="16">NAD(P)/FAD-dependent oxidoreductase</fullName>
    </submittedName>
</protein>
<evidence type="ECO:0000259" key="15">
    <source>
        <dbReference type="Pfam" id="PF18267"/>
    </source>
</evidence>
<evidence type="ECO:0000259" key="14">
    <source>
        <dbReference type="Pfam" id="PF07992"/>
    </source>
</evidence>
<evidence type="ECO:0000256" key="5">
    <source>
        <dbReference type="ARBA" id="ARBA00010429"/>
    </source>
</evidence>
<comment type="similarity">
    <text evidence="5">Belongs to the nitrite and sulfite reductase 4Fe-4S domain family.</text>
</comment>